<evidence type="ECO:0000313" key="1">
    <source>
        <dbReference type="EMBL" id="KIO32917.1"/>
    </source>
</evidence>
<dbReference type="Gene3D" id="3.40.50.1460">
    <property type="match status" value="1"/>
</dbReference>
<dbReference type="OrthoDB" id="10525397at2759"/>
<dbReference type="EMBL" id="KN822951">
    <property type="protein sequence ID" value="KIO32917.1"/>
    <property type="molecule type" value="Genomic_DNA"/>
</dbReference>
<organism evidence="1 2">
    <name type="scientific">Tulasnella calospora MUT 4182</name>
    <dbReference type="NCBI Taxonomy" id="1051891"/>
    <lineage>
        <taxon>Eukaryota</taxon>
        <taxon>Fungi</taxon>
        <taxon>Dikarya</taxon>
        <taxon>Basidiomycota</taxon>
        <taxon>Agaricomycotina</taxon>
        <taxon>Agaricomycetes</taxon>
        <taxon>Cantharellales</taxon>
        <taxon>Tulasnellaceae</taxon>
        <taxon>Tulasnella</taxon>
    </lineage>
</organism>
<dbReference type="Proteomes" id="UP000054248">
    <property type="component" value="Unassembled WGS sequence"/>
</dbReference>
<proteinExistence type="predicted"/>
<gene>
    <name evidence="1" type="ORF">M407DRAFT_18082</name>
</gene>
<evidence type="ECO:0000313" key="2">
    <source>
        <dbReference type="Proteomes" id="UP000054248"/>
    </source>
</evidence>
<reference evidence="1 2" key="1">
    <citation type="submission" date="2014-04" db="EMBL/GenBank/DDBJ databases">
        <authorList>
            <consortium name="DOE Joint Genome Institute"/>
            <person name="Kuo A."/>
            <person name="Girlanda M."/>
            <person name="Perotto S."/>
            <person name="Kohler A."/>
            <person name="Nagy L.G."/>
            <person name="Floudas D."/>
            <person name="Copeland A."/>
            <person name="Barry K.W."/>
            <person name="Cichocki N."/>
            <person name="Veneault-Fourrey C."/>
            <person name="LaButti K."/>
            <person name="Lindquist E.A."/>
            <person name="Lipzen A."/>
            <person name="Lundell T."/>
            <person name="Morin E."/>
            <person name="Murat C."/>
            <person name="Sun H."/>
            <person name="Tunlid A."/>
            <person name="Henrissat B."/>
            <person name="Grigoriev I.V."/>
            <person name="Hibbett D.S."/>
            <person name="Martin F."/>
            <person name="Nordberg H.P."/>
            <person name="Cantor M.N."/>
            <person name="Hua S.X."/>
        </authorList>
    </citation>
    <scope>NUCLEOTIDE SEQUENCE [LARGE SCALE GENOMIC DNA]</scope>
    <source>
        <strain evidence="1 2">MUT 4182</strain>
    </source>
</reference>
<sequence>MQQRLDRFLSPSAILATLKTTKFPGLRWLFHRPSTLLGRLPRLRRSQKREGDTADDFVVIISLQYERWKAYPNGDDMQLKTVKNDTKALLDYLGRKIPSNRSPTPVLTGAPPDRHNKADGRRWYFLLDYDFVYKDGSGKSQKILPTDEPTKDNILRILREARSNGGSGLIHYSGHCHYEATVASELKRQDGYILYKETEGEQEDPKVAYLIPSDGEMISSKEFYISLQNMSKNARASTITVVLDTCKAEAFIGDFDHLSVICDHELEELDPDEQILSPPVLDQLVVATAARADEIAWTVNDFGVLTYFLLKCLKEDPEASATQVAKYLSAKCMERPDKEKRQRPRIWSRYPLVGPFRLLPENST</sequence>
<accession>A0A0C3MGU6</accession>
<dbReference type="AlphaFoldDB" id="A0A0C3MGU6"/>
<name>A0A0C3MGU6_9AGAM</name>
<keyword evidence="2" id="KW-1185">Reference proteome</keyword>
<reference evidence="2" key="2">
    <citation type="submission" date="2015-01" db="EMBL/GenBank/DDBJ databases">
        <title>Evolutionary Origins and Diversification of the Mycorrhizal Mutualists.</title>
        <authorList>
            <consortium name="DOE Joint Genome Institute"/>
            <consortium name="Mycorrhizal Genomics Consortium"/>
            <person name="Kohler A."/>
            <person name="Kuo A."/>
            <person name="Nagy L.G."/>
            <person name="Floudas D."/>
            <person name="Copeland A."/>
            <person name="Barry K.W."/>
            <person name="Cichocki N."/>
            <person name="Veneault-Fourrey C."/>
            <person name="LaButti K."/>
            <person name="Lindquist E.A."/>
            <person name="Lipzen A."/>
            <person name="Lundell T."/>
            <person name="Morin E."/>
            <person name="Murat C."/>
            <person name="Riley R."/>
            <person name="Ohm R."/>
            <person name="Sun H."/>
            <person name="Tunlid A."/>
            <person name="Henrissat B."/>
            <person name="Grigoriev I.V."/>
            <person name="Hibbett D.S."/>
            <person name="Martin F."/>
        </authorList>
    </citation>
    <scope>NUCLEOTIDE SEQUENCE [LARGE SCALE GENOMIC DNA]</scope>
    <source>
        <strain evidence="2">MUT 4182</strain>
    </source>
</reference>
<protein>
    <submittedName>
        <fullName evidence="1">Uncharacterized protein</fullName>
    </submittedName>
</protein>
<dbReference type="HOGENOM" id="CLU_761171_0_0_1"/>